<keyword evidence="1" id="KW-1185">Reference proteome</keyword>
<accession>A0A6J1N9W6</accession>
<dbReference type="InterPro" id="IPR016024">
    <property type="entry name" value="ARM-type_fold"/>
</dbReference>
<dbReference type="AlphaFoldDB" id="A0A6J1N9W6"/>
<protein>
    <submittedName>
        <fullName evidence="2">Uncharacterized protein LOC112048495</fullName>
    </submittedName>
</protein>
<gene>
    <name evidence="2" type="primary">LOC112048495</name>
</gene>
<proteinExistence type="predicted"/>
<name>A0A6J1N9W6_BICAN</name>
<reference evidence="2" key="1">
    <citation type="submission" date="2025-08" db="UniProtKB">
        <authorList>
            <consortium name="RefSeq"/>
        </authorList>
    </citation>
    <scope>IDENTIFICATION</scope>
</reference>
<organism evidence="1 2">
    <name type="scientific">Bicyclus anynana</name>
    <name type="common">Squinting bush brown butterfly</name>
    <dbReference type="NCBI Taxonomy" id="110368"/>
    <lineage>
        <taxon>Eukaryota</taxon>
        <taxon>Metazoa</taxon>
        <taxon>Ecdysozoa</taxon>
        <taxon>Arthropoda</taxon>
        <taxon>Hexapoda</taxon>
        <taxon>Insecta</taxon>
        <taxon>Pterygota</taxon>
        <taxon>Neoptera</taxon>
        <taxon>Endopterygota</taxon>
        <taxon>Lepidoptera</taxon>
        <taxon>Glossata</taxon>
        <taxon>Ditrysia</taxon>
        <taxon>Papilionoidea</taxon>
        <taxon>Nymphalidae</taxon>
        <taxon>Satyrinae</taxon>
        <taxon>Satyrini</taxon>
        <taxon>Mycalesina</taxon>
        <taxon>Bicyclus</taxon>
    </lineage>
</organism>
<dbReference type="SUPFAM" id="SSF48371">
    <property type="entry name" value="ARM repeat"/>
    <property type="match status" value="1"/>
</dbReference>
<dbReference type="RefSeq" id="XP_023941793.1">
    <property type="nucleotide sequence ID" value="XM_024086025.2"/>
</dbReference>
<dbReference type="Proteomes" id="UP001652582">
    <property type="component" value="Chromosome 12"/>
</dbReference>
<dbReference type="GeneID" id="112048495"/>
<dbReference type="KEGG" id="bany:112048495"/>
<evidence type="ECO:0000313" key="2">
    <source>
        <dbReference type="RefSeq" id="XP_023941793.1"/>
    </source>
</evidence>
<sequence>MKYTAKLLDSINRCMIPKLSKNYNEKTKSHVEIDIRNKNLDENFERVIKYLKDLTLVGNKDASTVISSLYILYKELKYNFPWNNDKHYEYARKLNFYFEVLGNVPLEMVLRRKSAFNVQEIFDNILQVCNSKLTSQDFKKYPALVDIFCMLITHLNEYKVELKPQKIFPILLLLIDDYITSNKRKGLLGSMMALQNMKQKDFDGGNYYEVLYRSLKRTFSEKDFKITLSTHECLIELCRIFPKDVKQEKLDDMYSGLLNEIAIESNIHRKTQCFKFLRFLLTAHGLNCVRSNTFKEIMYDSLELCTNEVVAKELLMFVLACLDEWVVQCWCVWQLSTDYKMISVLLKVLYTCKVEQHADTIQSLIIILICLNKESDKKLLVANLDKAKFLDDKVFKFRIEKIKLILTKVKF</sequence>
<dbReference type="OrthoDB" id="6417021at2759"/>
<evidence type="ECO:0000313" key="1">
    <source>
        <dbReference type="Proteomes" id="UP001652582"/>
    </source>
</evidence>